<sequence length="105" mass="11606">VGDLVFVSGQIHWENGVLVGETVQEKFVQVMKNVMNILKEAGLTIDDIVRVHLYLTDLSELKELNEVYMKTFKHPLPARTAVGVVSLPLGASLEMDVIASRNSKA</sequence>
<dbReference type="GO" id="GO:0019239">
    <property type="term" value="F:deaminase activity"/>
    <property type="evidence" value="ECO:0007669"/>
    <property type="project" value="TreeGrafter"/>
</dbReference>
<feature type="non-terminal residue" evidence="1">
    <location>
        <position position="1"/>
    </location>
</feature>
<dbReference type="AlphaFoldDB" id="A0A955L0N8"/>
<dbReference type="EMBL" id="JAGQLL010000043">
    <property type="protein sequence ID" value="MCA9380253.1"/>
    <property type="molecule type" value="Genomic_DNA"/>
</dbReference>
<protein>
    <submittedName>
        <fullName evidence="1">RidA family protein</fullName>
    </submittedName>
</protein>
<dbReference type="InterPro" id="IPR035959">
    <property type="entry name" value="RutC-like_sf"/>
</dbReference>
<evidence type="ECO:0000313" key="2">
    <source>
        <dbReference type="Proteomes" id="UP000745577"/>
    </source>
</evidence>
<reference evidence="1" key="1">
    <citation type="submission" date="2020-04" db="EMBL/GenBank/DDBJ databases">
        <authorList>
            <person name="Zhang T."/>
        </authorList>
    </citation>
    <scope>NUCLEOTIDE SEQUENCE</scope>
    <source>
        <strain evidence="1">HKST-UBA15</strain>
    </source>
</reference>
<dbReference type="Proteomes" id="UP000745577">
    <property type="component" value="Unassembled WGS sequence"/>
</dbReference>
<reference evidence="1" key="2">
    <citation type="journal article" date="2021" name="Microbiome">
        <title>Successional dynamics and alternative stable states in a saline activated sludge microbial community over 9 years.</title>
        <authorList>
            <person name="Wang Y."/>
            <person name="Ye J."/>
            <person name="Ju F."/>
            <person name="Liu L."/>
            <person name="Boyd J.A."/>
            <person name="Deng Y."/>
            <person name="Parks D.H."/>
            <person name="Jiang X."/>
            <person name="Yin X."/>
            <person name="Woodcroft B.J."/>
            <person name="Tyson G.W."/>
            <person name="Hugenholtz P."/>
            <person name="Polz M.F."/>
            <person name="Zhang T."/>
        </authorList>
    </citation>
    <scope>NUCLEOTIDE SEQUENCE</scope>
    <source>
        <strain evidence="1">HKST-UBA15</strain>
    </source>
</reference>
<proteinExistence type="predicted"/>
<dbReference type="SUPFAM" id="SSF55298">
    <property type="entry name" value="YjgF-like"/>
    <property type="match status" value="1"/>
</dbReference>
<dbReference type="CDD" id="cd00448">
    <property type="entry name" value="YjgF_YER057c_UK114_family"/>
    <property type="match status" value="1"/>
</dbReference>
<organism evidence="1 2">
    <name type="scientific">Candidatus Dojkabacteria bacterium</name>
    <dbReference type="NCBI Taxonomy" id="2099670"/>
    <lineage>
        <taxon>Bacteria</taxon>
        <taxon>Candidatus Dojkabacteria</taxon>
    </lineage>
</organism>
<name>A0A955L0N8_9BACT</name>
<dbReference type="InterPro" id="IPR006175">
    <property type="entry name" value="YjgF/YER057c/UK114"/>
</dbReference>
<dbReference type="PANTHER" id="PTHR11803">
    <property type="entry name" value="2-IMINOBUTANOATE/2-IMINOPROPANOATE DEAMINASE RIDA"/>
    <property type="match status" value="1"/>
</dbReference>
<dbReference type="GO" id="GO:0005829">
    <property type="term" value="C:cytosol"/>
    <property type="evidence" value="ECO:0007669"/>
    <property type="project" value="TreeGrafter"/>
</dbReference>
<dbReference type="Gene3D" id="3.30.1330.40">
    <property type="entry name" value="RutC-like"/>
    <property type="match status" value="1"/>
</dbReference>
<dbReference type="PANTHER" id="PTHR11803:SF39">
    <property type="entry name" value="2-IMINOBUTANOATE_2-IMINOPROPANOATE DEAMINASE"/>
    <property type="match status" value="1"/>
</dbReference>
<gene>
    <name evidence="1" type="ORF">KC675_03700</name>
</gene>
<evidence type="ECO:0000313" key="1">
    <source>
        <dbReference type="EMBL" id="MCA9380253.1"/>
    </source>
</evidence>
<comment type="caution">
    <text evidence="1">The sequence shown here is derived from an EMBL/GenBank/DDBJ whole genome shotgun (WGS) entry which is preliminary data.</text>
</comment>
<dbReference type="Pfam" id="PF01042">
    <property type="entry name" value="Ribonuc_L-PSP"/>
    <property type="match status" value="1"/>
</dbReference>
<accession>A0A955L0N8</accession>